<keyword evidence="3" id="KW-1185">Reference proteome</keyword>
<accession>A0ABW3CWJ8</accession>
<gene>
    <name evidence="2" type="ORF">ACFQ1M_05665</name>
</gene>
<organism evidence="2 3">
    <name type="scientific">Sungkyunkwania multivorans</name>
    <dbReference type="NCBI Taxonomy" id="1173618"/>
    <lineage>
        <taxon>Bacteria</taxon>
        <taxon>Pseudomonadati</taxon>
        <taxon>Bacteroidota</taxon>
        <taxon>Flavobacteriia</taxon>
        <taxon>Flavobacteriales</taxon>
        <taxon>Flavobacteriaceae</taxon>
        <taxon>Sungkyunkwania</taxon>
    </lineage>
</organism>
<feature type="chain" id="PRO_5046754158" description="DUF4139 domain-containing protein" evidence="1">
    <location>
        <begin position="23"/>
        <end position="468"/>
    </location>
</feature>
<reference evidence="3" key="1">
    <citation type="journal article" date="2019" name="Int. J. Syst. Evol. Microbiol.">
        <title>The Global Catalogue of Microorganisms (GCM) 10K type strain sequencing project: providing services to taxonomists for standard genome sequencing and annotation.</title>
        <authorList>
            <consortium name="The Broad Institute Genomics Platform"/>
            <consortium name="The Broad Institute Genome Sequencing Center for Infectious Disease"/>
            <person name="Wu L."/>
            <person name="Ma J."/>
        </authorList>
    </citation>
    <scope>NUCLEOTIDE SEQUENCE [LARGE SCALE GENOMIC DNA]</scope>
    <source>
        <strain evidence="3">CCUG 62952</strain>
    </source>
</reference>
<proteinExistence type="predicted"/>
<evidence type="ECO:0000313" key="2">
    <source>
        <dbReference type="EMBL" id="MFD0861684.1"/>
    </source>
</evidence>
<comment type="caution">
    <text evidence="2">The sequence shown here is derived from an EMBL/GenBank/DDBJ whole genome shotgun (WGS) entry which is preliminary data.</text>
</comment>
<dbReference type="Proteomes" id="UP001596978">
    <property type="component" value="Unassembled WGS sequence"/>
</dbReference>
<protein>
    <recommendedName>
        <fullName evidence="4">DUF4139 domain-containing protein</fullName>
    </recommendedName>
</protein>
<evidence type="ECO:0000313" key="3">
    <source>
        <dbReference type="Proteomes" id="UP001596978"/>
    </source>
</evidence>
<keyword evidence="1" id="KW-0732">Signal</keyword>
<evidence type="ECO:0000256" key="1">
    <source>
        <dbReference type="SAM" id="SignalP"/>
    </source>
</evidence>
<dbReference type="EMBL" id="JBHTJH010000004">
    <property type="protein sequence ID" value="MFD0861684.1"/>
    <property type="molecule type" value="Genomic_DNA"/>
</dbReference>
<dbReference type="RefSeq" id="WP_386405160.1">
    <property type="nucleotide sequence ID" value="NZ_JBHTJH010000004.1"/>
</dbReference>
<feature type="signal peptide" evidence="1">
    <location>
        <begin position="1"/>
        <end position="22"/>
    </location>
</feature>
<sequence length="468" mass="53816">MRVGRFLITIFVFASSFSLSLAQPNYQSKRQIEGITVFHDKSDPQLYYYEPGDLILKVTENDTPDFQFLDMRYTGSKCYDDAGEKSFLSLVRFGVTMNKVDPKTLQKIKSTLKSRGRATLKPLPLSAIDTRLILPVESNSEKSYQVLGEDGTLEADSKSGYSTSKAYWTERTYTVKLNKHESQLLNQQLQDNLLGLNLSYSYYADVWLPEEEITGSKELISEFEKDSTLQEDDPIKNRIVKNNTLSINIDTKKYPGAIKQLDLNEEIPPAYAAIEVKCYDFTEDLRPDLYMKIVEVEGVTVDKTKRTIIETKFLRKHSDLNTKHIQFPYAVRIDASMRYRITEVDINGIRMVHDWKDKEECSSIIDVTSTNEQQKVATKEVDIEMDMTSFTEASLSKVEVYIGYIFNNTAQVETITFKETDELPVQFLAMKHDKDTPLYYLVKKYDSDGNLIAGKEARQLTDNYLYVE</sequence>
<evidence type="ECO:0008006" key="4">
    <source>
        <dbReference type="Google" id="ProtNLM"/>
    </source>
</evidence>
<name>A0ABW3CWJ8_9FLAO</name>